<evidence type="ECO:0000313" key="3">
    <source>
        <dbReference type="Proteomes" id="UP000308549"/>
    </source>
</evidence>
<gene>
    <name evidence="2" type="ORF">B0A50_04681</name>
</gene>
<dbReference type="Gene3D" id="3.20.20.150">
    <property type="entry name" value="Divalent-metal-dependent TIM barrel enzymes"/>
    <property type="match status" value="1"/>
</dbReference>
<dbReference type="EMBL" id="NAJL01000030">
    <property type="protein sequence ID" value="TKA26184.1"/>
    <property type="molecule type" value="Genomic_DNA"/>
</dbReference>
<dbReference type="Proteomes" id="UP000308549">
    <property type="component" value="Unassembled WGS sequence"/>
</dbReference>
<evidence type="ECO:0000259" key="1">
    <source>
        <dbReference type="Pfam" id="PF01261"/>
    </source>
</evidence>
<comment type="caution">
    <text evidence="2">The sequence shown here is derived from an EMBL/GenBank/DDBJ whole genome shotgun (WGS) entry which is preliminary data.</text>
</comment>
<dbReference type="SUPFAM" id="SSF51658">
    <property type="entry name" value="Xylose isomerase-like"/>
    <property type="match status" value="1"/>
</dbReference>
<proteinExistence type="predicted"/>
<dbReference type="PANTHER" id="PTHR12110">
    <property type="entry name" value="HYDROXYPYRUVATE ISOMERASE"/>
    <property type="match status" value="1"/>
</dbReference>
<dbReference type="InterPro" id="IPR050312">
    <property type="entry name" value="IolE/XylAMocC-like"/>
</dbReference>
<dbReference type="Pfam" id="PF01261">
    <property type="entry name" value="AP_endonuc_2"/>
    <property type="match status" value="1"/>
</dbReference>
<sequence length="338" mass="37807">MPEKLDQAAHYGLDIELFYEDLEYVAKSLPGGLVPHNLLAAANIVRALCEQRKITVVCLQPFMHYEGLRDRQKHAQRIEEMRLWIVLAKILGTNLISIPSTTMPEDQMTGDLDVIVDDLREIADLGASHGIQYSYESLAWGTYSDTWEQSWKVVQSVDRANFGLCLDTFNMAARTYADPSAPTRRNPNAEADMKASLERLVKTVDVRKIAFVQVVDAEYLAEPLQPGHPYYDASQPARMSWSRNCRLFYGEEERGAYLPVKAILKAILIDLGYEGYVSAELFNSSLTDANPDVPASHAQRAVVSWQKIVRDFQLSDGVSSEPALVGAAAVQEQVRAQL</sequence>
<dbReference type="AlphaFoldDB" id="A0A4U0TV92"/>
<name>A0A4U0TV92_9PEZI</name>
<dbReference type="InterPro" id="IPR036237">
    <property type="entry name" value="Xyl_isomerase-like_sf"/>
</dbReference>
<dbReference type="InterPro" id="IPR013022">
    <property type="entry name" value="Xyl_isomerase-like_TIM-brl"/>
</dbReference>
<evidence type="ECO:0000313" key="2">
    <source>
        <dbReference type="EMBL" id="TKA26184.1"/>
    </source>
</evidence>
<feature type="domain" description="Xylose isomerase-like TIM barrel" evidence="1">
    <location>
        <begin position="43"/>
        <end position="292"/>
    </location>
</feature>
<dbReference type="OrthoDB" id="5360893at2759"/>
<keyword evidence="3" id="KW-1185">Reference proteome</keyword>
<reference evidence="2 3" key="1">
    <citation type="submission" date="2017-03" db="EMBL/GenBank/DDBJ databases">
        <title>Genomes of endolithic fungi from Antarctica.</title>
        <authorList>
            <person name="Coleine C."/>
            <person name="Masonjones S."/>
            <person name="Stajich J.E."/>
        </authorList>
    </citation>
    <scope>NUCLEOTIDE SEQUENCE [LARGE SCALE GENOMIC DNA]</scope>
    <source>
        <strain evidence="2 3">CCFEE 6315</strain>
    </source>
</reference>
<dbReference type="PANTHER" id="PTHR12110:SF21">
    <property type="entry name" value="XYLOSE ISOMERASE-LIKE TIM BARREL DOMAIN-CONTAINING PROTEIN"/>
    <property type="match status" value="1"/>
</dbReference>
<protein>
    <recommendedName>
        <fullName evidence="1">Xylose isomerase-like TIM barrel domain-containing protein</fullName>
    </recommendedName>
</protein>
<organism evidence="2 3">
    <name type="scientific">Salinomyces thailandicus</name>
    <dbReference type="NCBI Taxonomy" id="706561"/>
    <lineage>
        <taxon>Eukaryota</taxon>
        <taxon>Fungi</taxon>
        <taxon>Dikarya</taxon>
        <taxon>Ascomycota</taxon>
        <taxon>Pezizomycotina</taxon>
        <taxon>Dothideomycetes</taxon>
        <taxon>Dothideomycetidae</taxon>
        <taxon>Mycosphaerellales</taxon>
        <taxon>Teratosphaeriaceae</taxon>
        <taxon>Salinomyces</taxon>
    </lineage>
</organism>
<accession>A0A4U0TV92</accession>